<dbReference type="KEGG" id="sna:Snas_0613"/>
<evidence type="ECO:0000313" key="2">
    <source>
        <dbReference type="Proteomes" id="UP000000844"/>
    </source>
</evidence>
<proteinExistence type="predicted"/>
<dbReference type="EMBL" id="CP001778">
    <property type="protein sequence ID" value="ADD40327.1"/>
    <property type="molecule type" value="Genomic_DNA"/>
</dbReference>
<gene>
    <name evidence="1" type="ordered locus">Snas_0613</name>
</gene>
<evidence type="ECO:0000313" key="1">
    <source>
        <dbReference type="EMBL" id="ADD40327.1"/>
    </source>
</evidence>
<sequence length="204" mass="23119">MSYRRFNPERDTAPALSHGWLQPGERLAWPTPEFGAVNYKVHRRTGEGVPIRHPFWRALGVALISPFLLVDNIRNFLYGILDGPEAPQPIAFGKRWDCLAARLADADDYHSIWVLTDRRFASVSADPLSGTSDTTMARLGDFAKDVGQTFTGGIHTLPVESVRIRTVWQLGTDQYRYDGVVKRWRTEYDRITFPDGSGIDFPRP</sequence>
<dbReference type="OrthoDB" id="3668204at2"/>
<dbReference type="AlphaFoldDB" id="D3Q6S8"/>
<dbReference type="eggNOG" id="ENOG5030VFP">
    <property type="taxonomic scope" value="Bacteria"/>
</dbReference>
<protein>
    <submittedName>
        <fullName evidence="1">Uncharacterized protein</fullName>
    </submittedName>
</protein>
<dbReference type="HOGENOM" id="CLU_1342585_0_0_11"/>
<organism evidence="1 2">
    <name type="scientific">Stackebrandtia nassauensis (strain DSM 44728 / CIP 108903 / NRRL B-16338 / NBRC 102104 / LLR-40K-21)</name>
    <dbReference type="NCBI Taxonomy" id="446470"/>
    <lineage>
        <taxon>Bacteria</taxon>
        <taxon>Bacillati</taxon>
        <taxon>Actinomycetota</taxon>
        <taxon>Actinomycetes</taxon>
        <taxon>Glycomycetales</taxon>
        <taxon>Glycomycetaceae</taxon>
        <taxon>Stackebrandtia</taxon>
    </lineage>
</organism>
<dbReference type="STRING" id="446470.Snas_0613"/>
<accession>D3Q6S8</accession>
<reference evidence="1 2" key="1">
    <citation type="journal article" date="2009" name="Stand. Genomic Sci.">
        <title>Complete genome sequence of Stackebrandtia nassauensis type strain (LLR-40K-21).</title>
        <authorList>
            <person name="Munk C."/>
            <person name="Lapidus A."/>
            <person name="Copeland A."/>
            <person name="Jando M."/>
            <person name="Mayilraj S."/>
            <person name="Glavina Del Rio T."/>
            <person name="Nolan M."/>
            <person name="Chen F."/>
            <person name="Lucas S."/>
            <person name="Tice H."/>
            <person name="Cheng J.F."/>
            <person name="Han C."/>
            <person name="Detter J.C."/>
            <person name="Bruce D."/>
            <person name="Goodwin L."/>
            <person name="Chain P."/>
            <person name="Pitluck S."/>
            <person name="Goker M."/>
            <person name="Ovchinikova G."/>
            <person name="Pati A."/>
            <person name="Ivanova N."/>
            <person name="Mavromatis K."/>
            <person name="Chen A."/>
            <person name="Palaniappan K."/>
            <person name="Land M."/>
            <person name="Hauser L."/>
            <person name="Chang Y.J."/>
            <person name="Jeffries C.D."/>
            <person name="Bristow J."/>
            <person name="Eisen J.A."/>
            <person name="Markowitz V."/>
            <person name="Hugenholtz P."/>
            <person name="Kyrpides N.C."/>
            <person name="Klenk H.P."/>
        </authorList>
    </citation>
    <scope>NUCLEOTIDE SEQUENCE [LARGE SCALE GENOMIC DNA]</scope>
    <source>
        <strain evidence="2">DSM 44728 / CIP 108903 / NRRL B-16338 / NBRC 102104 / LLR-40K-21</strain>
    </source>
</reference>
<name>D3Q6S8_STANL</name>
<dbReference type="Proteomes" id="UP000000844">
    <property type="component" value="Chromosome"/>
</dbReference>
<dbReference type="RefSeq" id="WP_013015898.1">
    <property type="nucleotide sequence ID" value="NC_013947.1"/>
</dbReference>
<keyword evidence="2" id="KW-1185">Reference proteome</keyword>